<sequence>MSDRSSLFPANLRVGLLAGSAALASIGTSSSLLLDSRQDNLKTIMESAGSAAAPVLNPIKKGIDNLSQQLDDFSKQSYNVGVDAKQWAEGNFSKVKIKSGWNQIYKNLSSWYGTAKSAAESASSEIKKFFRNWEDNKEILHIIFKSIGNSFSIIGGLVSSSSSGESKIKILFEVLSHEKFKDFAAAVGGLTSKNTRLFSQLQGDDIYDVLTAFRQEPDEVTGILKELATRDKDSVDREVLVSALKLQSLMGKATALVQKLKTLLASENKEEAKKLKTQVEQAIRDLDAVIKSQESAEEKQ</sequence>
<dbReference type="Proteomes" id="UP000007952">
    <property type="component" value="Chromosome"/>
</dbReference>
<dbReference type="AlphaFoldDB" id="F6FIF7"/>
<protein>
    <submittedName>
        <fullName evidence="2">Uncharacterized protein</fullName>
    </submittedName>
</protein>
<evidence type="ECO:0000256" key="1">
    <source>
        <dbReference type="SAM" id="Coils"/>
    </source>
</evidence>
<dbReference type="EMBL" id="CP002808">
    <property type="protein sequence ID" value="AEG73005.1"/>
    <property type="molecule type" value="Genomic_DNA"/>
</dbReference>
<evidence type="ECO:0000313" key="2">
    <source>
        <dbReference type="EMBL" id="AEG73005.1"/>
    </source>
</evidence>
<dbReference type="BioCyc" id="MHAE859194:G1GR7-731-MONOMER"/>
<dbReference type="STRING" id="859194.MHF_0735"/>
<evidence type="ECO:0000313" key="3">
    <source>
        <dbReference type="Proteomes" id="UP000007952"/>
    </source>
</evidence>
<reference evidence="2 3" key="1">
    <citation type="journal article" date="2011" name="J. Bacteriol.">
        <title>Complete genome sequences of two hemotropic Mycoplasmas, Mycoplasma haemofelis strain Ohio2 and Mycoplasma suis strain Illinois.</title>
        <authorList>
            <person name="Messick J.B."/>
            <person name="Santos A.P."/>
            <person name="Guimaraes A.M."/>
        </authorList>
    </citation>
    <scope>NUCLEOTIDE SEQUENCE [LARGE SCALE GENOMIC DNA]</scope>
    <source>
        <strain evidence="2 3">Ohio2</strain>
    </source>
</reference>
<feature type="coiled-coil region" evidence="1">
    <location>
        <begin position="265"/>
        <end position="299"/>
    </location>
</feature>
<proteinExistence type="predicted"/>
<name>F6FIF7_MYCHI</name>
<dbReference type="KEGG" id="mhf:MHF_0735"/>
<accession>F6FIF7</accession>
<reference key="2">
    <citation type="submission" date="2011-05" db="EMBL/GenBank/DDBJ databases">
        <title>The Genome of Mycoplasma haemofelis Strain Ohio2, a pathogenic hemoplasma of the cat.</title>
        <authorList>
            <person name="Santos A.P."/>
            <person name="Guimaraes A.M.S."/>
            <person name="SanMiguel P.J."/>
            <person name="Martin S.W."/>
            <person name="Messick J.B."/>
        </authorList>
    </citation>
    <scope>NUCLEOTIDE SEQUENCE</scope>
    <source>
        <strain>Ohio2</strain>
    </source>
</reference>
<dbReference type="HOGENOM" id="CLU_1081051_0_0_14"/>
<organism evidence="2 3">
    <name type="scientific">Mycoplasma haemofelis (strain Ohio2)</name>
    <dbReference type="NCBI Taxonomy" id="859194"/>
    <lineage>
        <taxon>Bacteria</taxon>
        <taxon>Bacillati</taxon>
        <taxon>Mycoplasmatota</taxon>
        <taxon>Mollicutes</taxon>
        <taxon>Mycoplasmataceae</taxon>
        <taxon>Mycoplasma</taxon>
    </lineage>
</organism>
<gene>
    <name evidence="2" type="ordered locus">MHF_0735</name>
</gene>
<keyword evidence="1" id="KW-0175">Coiled coil</keyword>